<accession>A0A667ZJQ7</accession>
<evidence type="ECO:0000313" key="4">
    <source>
        <dbReference type="Ensembl" id="ENSMMDP00005040942.1"/>
    </source>
</evidence>
<keyword evidence="5" id="KW-1185">Reference proteome</keyword>
<sequence length="205" mass="22030">MKNQMRLFVFLALVALLVRAQTPAEPNYEDFFFNLKFPLDNYRPLLNQVQVETLPPEEVDQSALSVRSLTFPAQETECSSIQEQGSPCPLKENGVKCIKCIMSQFVISCCCPLLFVIVKCKMADTIFCLCILYLMVRTRRSRAGRGSGRGRGSSSSGRGRGSSSSGRGRGSSSSGRGGGSRGSRAGRGSSIAGGGNRNNGGTRTA</sequence>
<dbReference type="AlphaFoldDB" id="A0A667ZJQ7"/>
<dbReference type="InParanoid" id="A0A667ZJQ7"/>
<dbReference type="Proteomes" id="UP000472263">
    <property type="component" value="Chromosome 17"/>
</dbReference>
<name>A0A667ZJQ7_9TELE</name>
<protein>
    <submittedName>
        <fullName evidence="4">Uncharacterized protein</fullName>
    </submittedName>
</protein>
<dbReference type="GeneTree" id="ENSGT00970000196942"/>
<proteinExistence type="predicted"/>
<gene>
    <name evidence="4" type="primary">LOC115374696</name>
</gene>
<keyword evidence="2" id="KW-0472">Membrane</keyword>
<feature type="signal peptide" evidence="3">
    <location>
        <begin position="1"/>
        <end position="20"/>
    </location>
</feature>
<reference evidence="4" key="3">
    <citation type="submission" date="2025-09" db="UniProtKB">
        <authorList>
            <consortium name="Ensembl"/>
        </authorList>
    </citation>
    <scope>IDENTIFICATION</scope>
</reference>
<feature type="region of interest" description="Disordered" evidence="1">
    <location>
        <begin position="142"/>
        <end position="205"/>
    </location>
</feature>
<evidence type="ECO:0000313" key="5">
    <source>
        <dbReference type="Proteomes" id="UP000472263"/>
    </source>
</evidence>
<evidence type="ECO:0000256" key="2">
    <source>
        <dbReference type="SAM" id="Phobius"/>
    </source>
</evidence>
<reference evidence="4" key="2">
    <citation type="submission" date="2025-08" db="UniProtKB">
        <authorList>
            <consortium name="Ensembl"/>
        </authorList>
    </citation>
    <scope>IDENTIFICATION</scope>
</reference>
<keyword evidence="2" id="KW-1133">Transmembrane helix</keyword>
<keyword evidence="2" id="KW-0812">Transmembrane</keyword>
<evidence type="ECO:0000256" key="3">
    <source>
        <dbReference type="SAM" id="SignalP"/>
    </source>
</evidence>
<dbReference type="Ensembl" id="ENSMMDT00005041777.1">
    <property type="protein sequence ID" value="ENSMMDP00005040942.1"/>
    <property type="gene ID" value="ENSMMDG00005018928.1"/>
</dbReference>
<feature type="chain" id="PRO_5025329411" evidence="3">
    <location>
        <begin position="21"/>
        <end position="205"/>
    </location>
</feature>
<keyword evidence="3" id="KW-0732">Signal</keyword>
<feature type="compositionally biased region" description="Low complexity" evidence="1">
    <location>
        <begin position="152"/>
        <end position="174"/>
    </location>
</feature>
<feature type="transmembrane region" description="Helical" evidence="2">
    <location>
        <begin position="113"/>
        <end position="136"/>
    </location>
</feature>
<organism evidence="4 5">
    <name type="scientific">Myripristis murdjan</name>
    <name type="common">pinecone soldierfish</name>
    <dbReference type="NCBI Taxonomy" id="586833"/>
    <lineage>
        <taxon>Eukaryota</taxon>
        <taxon>Metazoa</taxon>
        <taxon>Chordata</taxon>
        <taxon>Craniata</taxon>
        <taxon>Vertebrata</taxon>
        <taxon>Euteleostomi</taxon>
        <taxon>Actinopterygii</taxon>
        <taxon>Neopterygii</taxon>
        <taxon>Teleostei</taxon>
        <taxon>Neoteleostei</taxon>
        <taxon>Acanthomorphata</taxon>
        <taxon>Holocentriformes</taxon>
        <taxon>Holocentridae</taxon>
        <taxon>Myripristis</taxon>
    </lineage>
</organism>
<evidence type="ECO:0000256" key="1">
    <source>
        <dbReference type="SAM" id="MobiDB-lite"/>
    </source>
</evidence>
<reference evidence="4" key="1">
    <citation type="submission" date="2019-06" db="EMBL/GenBank/DDBJ databases">
        <authorList>
            <consortium name="Wellcome Sanger Institute Data Sharing"/>
        </authorList>
    </citation>
    <scope>NUCLEOTIDE SEQUENCE [LARGE SCALE GENOMIC DNA]</scope>
</reference>